<dbReference type="InterPro" id="IPR010982">
    <property type="entry name" value="Lambda_DNA-bd_dom_sf"/>
</dbReference>
<accession>A0A4E0RMK1</accession>
<dbReference type="Gene3D" id="1.10.10.60">
    <property type="entry name" value="Homeodomain-like"/>
    <property type="match status" value="1"/>
</dbReference>
<dbReference type="Gene3D" id="1.10.260.40">
    <property type="entry name" value="lambda repressor-like DNA-binding domains"/>
    <property type="match status" value="1"/>
</dbReference>
<sequence>MGDDAKLDYVETTSHPVNIIASIASNTATAINNDDNTTVALNITPTSLTQVSCVTDCKSVDCTMDSTVYRHPASIQSILPLSDLGKDSADIFYPDPSVGQAELTMNPLCYNSQISTGLTTCAQPTTFSSIATLSAPSPIADRSSFSGSRTLSNEVRSGENNVIPTKALGAPCCMGKDATSSFQLSYQACSSHPEIKTTDEQRDTDCTISMANGDQYFAPADVVSYSWGQPFRTDTDNCPRTGSWEHLPRYSSYYRTLKIDSVEGLNETGGPNRNSVLFVDQENANLNSGSSVGPFSSVDSAPNRIIGPPVGLNGSPVSYSQERQLSAVSSSGVSDEAISHGLAQNIFTSVDNQVRLYTHPLSLTNKISRESEDRNSLNFQSIPPSYMTTSTEDRSQLAQQYHPTSCIPTYCGLTDTPMDSDPRIKLTLSSDNLLNRQTPGADTSIIHAVSGLENNSYLIPSSSSLTPTNLSLAQLLPMSDDLQPNPKLHTNNENNRCPIPSIPTSTHNGVFQSILISPLGDTLGHLTTSGYTQADVGLALGTLYGNVFSQTTICRFEALQLSFKNMCKLKPLLQKWLHEADCSTGTANNLDKIAAQGRKRKKRTSIEVGVKGVLETHFAKQPKPLAQDIIQLAGMLGLEKEVVRVWFCNRRQKQKRLNPHMCASMTGDSTLDDSMINDSSDDEHEEDEDGENDRDGAGRMELHESIMGKDRSDSNDASDHRMEIAASTEMPSCNISDSAESNLALITTASGITIMTTTTTNSADHGAMDSHEISKSTCAMMNGINTNVTMSNLTESMGNTASSKRSIARRLRRRLGQNSILSVPRSGDSLDSAHGYLAPENTVFSNYCPTLLPSLRSTFVILNQTAELLGVIAQTNKHAHKHTRGNPVTCTFIH</sequence>
<dbReference type="GO" id="GO:0000981">
    <property type="term" value="F:DNA-binding transcription factor activity, RNA polymerase II-specific"/>
    <property type="evidence" value="ECO:0007669"/>
    <property type="project" value="InterPro"/>
</dbReference>
<keyword evidence="4 5" id="KW-0539">Nucleus</keyword>
<dbReference type="PANTHER" id="PTHR11636">
    <property type="entry name" value="POU DOMAIN"/>
    <property type="match status" value="1"/>
</dbReference>
<dbReference type="InterPro" id="IPR009057">
    <property type="entry name" value="Homeodomain-like_sf"/>
</dbReference>
<feature type="DNA-binding region" description="Homeobox" evidence="5">
    <location>
        <begin position="599"/>
        <end position="658"/>
    </location>
</feature>
<dbReference type="InterPro" id="IPR013847">
    <property type="entry name" value="POU"/>
</dbReference>
<feature type="compositionally biased region" description="Acidic residues" evidence="8">
    <location>
        <begin position="679"/>
        <end position="692"/>
    </location>
</feature>
<dbReference type="PRINTS" id="PR00028">
    <property type="entry name" value="POUDOMAIN"/>
</dbReference>
<dbReference type="PROSITE" id="PS00027">
    <property type="entry name" value="HOMEOBOX_1"/>
    <property type="match status" value="1"/>
</dbReference>
<dbReference type="PROSITE" id="PS51179">
    <property type="entry name" value="POU_3"/>
    <property type="match status" value="1"/>
</dbReference>
<dbReference type="PANTHER" id="PTHR11636:SF89">
    <property type="entry name" value="POU DOMAIN PROTEIN 2, ISOFORM B-RELATED"/>
    <property type="match status" value="1"/>
</dbReference>
<dbReference type="InterPro" id="IPR017970">
    <property type="entry name" value="Homeobox_CS"/>
</dbReference>
<dbReference type="EMBL" id="JXXN02000065">
    <property type="protein sequence ID" value="THD28813.1"/>
    <property type="molecule type" value="Genomic_DNA"/>
</dbReference>
<proteinExistence type="inferred from homology"/>
<evidence type="ECO:0000313" key="12">
    <source>
        <dbReference type="Proteomes" id="UP000230066"/>
    </source>
</evidence>
<dbReference type="GO" id="GO:0000978">
    <property type="term" value="F:RNA polymerase II cis-regulatory region sequence-specific DNA binding"/>
    <property type="evidence" value="ECO:0007669"/>
    <property type="project" value="TreeGrafter"/>
</dbReference>
<keyword evidence="3 5" id="KW-0371">Homeobox</keyword>
<dbReference type="SMART" id="SM00352">
    <property type="entry name" value="POU"/>
    <property type="match status" value="1"/>
</dbReference>
<evidence type="ECO:0000313" key="11">
    <source>
        <dbReference type="EMBL" id="THD28813.1"/>
    </source>
</evidence>
<keyword evidence="12" id="KW-1185">Reference proteome</keyword>
<gene>
    <name evidence="11" type="ORF">D915_000327</name>
</gene>
<keyword evidence="7" id="KW-0804">Transcription</keyword>
<feature type="region of interest" description="Disordered" evidence="8">
    <location>
        <begin position="659"/>
        <end position="699"/>
    </location>
</feature>
<evidence type="ECO:0000256" key="3">
    <source>
        <dbReference type="ARBA" id="ARBA00023155"/>
    </source>
</evidence>
<evidence type="ECO:0000259" key="10">
    <source>
        <dbReference type="PROSITE" id="PS51179"/>
    </source>
</evidence>
<feature type="domain" description="POU-specific" evidence="10">
    <location>
        <begin position="507"/>
        <end position="581"/>
    </location>
</feature>
<dbReference type="InterPro" id="IPR001356">
    <property type="entry name" value="HD"/>
</dbReference>
<evidence type="ECO:0000256" key="5">
    <source>
        <dbReference type="PROSITE-ProRule" id="PRU00108"/>
    </source>
</evidence>
<evidence type="ECO:0000256" key="2">
    <source>
        <dbReference type="ARBA" id="ARBA00023125"/>
    </source>
</evidence>
<dbReference type="GO" id="GO:0005634">
    <property type="term" value="C:nucleus"/>
    <property type="evidence" value="ECO:0007669"/>
    <property type="project" value="UniProtKB-SubCell"/>
</dbReference>
<evidence type="ECO:0000256" key="8">
    <source>
        <dbReference type="SAM" id="MobiDB-lite"/>
    </source>
</evidence>
<dbReference type="PROSITE" id="PS00465">
    <property type="entry name" value="POU_2"/>
    <property type="match status" value="1"/>
</dbReference>
<dbReference type="InterPro" id="IPR000327">
    <property type="entry name" value="POU_dom"/>
</dbReference>
<evidence type="ECO:0000256" key="7">
    <source>
        <dbReference type="RuleBase" id="RU361194"/>
    </source>
</evidence>
<comment type="similarity">
    <text evidence="7">Belongs to the POU transcription factor family.</text>
</comment>
<dbReference type="CDD" id="cd00086">
    <property type="entry name" value="homeodomain"/>
    <property type="match status" value="1"/>
</dbReference>
<dbReference type="SMART" id="SM00389">
    <property type="entry name" value="HOX"/>
    <property type="match status" value="1"/>
</dbReference>
<protein>
    <recommendedName>
        <fullName evidence="7">POU domain protein</fullName>
    </recommendedName>
</protein>
<keyword evidence="2 5" id="KW-0238">DNA-binding</keyword>
<organism evidence="11 12">
    <name type="scientific">Fasciola hepatica</name>
    <name type="common">Liver fluke</name>
    <dbReference type="NCBI Taxonomy" id="6192"/>
    <lineage>
        <taxon>Eukaryota</taxon>
        <taxon>Metazoa</taxon>
        <taxon>Spiralia</taxon>
        <taxon>Lophotrochozoa</taxon>
        <taxon>Platyhelminthes</taxon>
        <taxon>Trematoda</taxon>
        <taxon>Digenea</taxon>
        <taxon>Plagiorchiida</taxon>
        <taxon>Echinostomata</taxon>
        <taxon>Echinostomatoidea</taxon>
        <taxon>Fasciolidae</taxon>
        <taxon>Fasciola</taxon>
    </lineage>
</organism>
<name>A0A4E0RMK1_FASHE</name>
<comment type="subcellular location">
    <subcellularLocation>
        <location evidence="1 5 6">Nucleus</location>
    </subcellularLocation>
</comment>
<evidence type="ECO:0000256" key="1">
    <source>
        <dbReference type="ARBA" id="ARBA00004123"/>
    </source>
</evidence>
<dbReference type="SUPFAM" id="SSF47413">
    <property type="entry name" value="lambda repressor-like DNA-binding domains"/>
    <property type="match status" value="1"/>
</dbReference>
<dbReference type="Pfam" id="PF00046">
    <property type="entry name" value="Homeodomain"/>
    <property type="match status" value="1"/>
</dbReference>
<evidence type="ECO:0000256" key="4">
    <source>
        <dbReference type="ARBA" id="ARBA00023242"/>
    </source>
</evidence>
<dbReference type="Pfam" id="PF00157">
    <property type="entry name" value="Pou"/>
    <property type="match status" value="1"/>
</dbReference>
<evidence type="ECO:0000256" key="6">
    <source>
        <dbReference type="RuleBase" id="RU000682"/>
    </source>
</evidence>
<evidence type="ECO:0000259" key="9">
    <source>
        <dbReference type="PROSITE" id="PS50071"/>
    </source>
</evidence>
<feature type="domain" description="Homeobox" evidence="9">
    <location>
        <begin position="597"/>
        <end position="657"/>
    </location>
</feature>
<dbReference type="PROSITE" id="PS50071">
    <property type="entry name" value="HOMEOBOX_2"/>
    <property type="match status" value="1"/>
</dbReference>
<dbReference type="AlphaFoldDB" id="A0A4E0RMK1"/>
<dbReference type="Proteomes" id="UP000230066">
    <property type="component" value="Unassembled WGS sequence"/>
</dbReference>
<comment type="caution">
    <text evidence="11">The sequence shown here is derived from an EMBL/GenBank/DDBJ whole genome shotgun (WGS) entry which is preliminary data.</text>
</comment>
<dbReference type="InterPro" id="IPR050255">
    <property type="entry name" value="POU_domain_TF"/>
</dbReference>
<reference evidence="11" key="1">
    <citation type="submission" date="2019-03" db="EMBL/GenBank/DDBJ databases">
        <title>Improved annotation for the trematode Fasciola hepatica.</title>
        <authorList>
            <person name="Choi Y.-J."/>
            <person name="Martin J."/>
            <person name="Mitreva M."/>
        </authorList>
    </citation>
    <scope>NUCLEOTIDE SEQUENCE [LARGE SCALE GENOMIC DNA]</scope>
</reference>
<dbReference type="SUPFAM" id="SSF46689">
    <property type="entry name" value="Homeodomain-like"/>
    <property type="match status" value="1"/>
</dbReference>